<organism evidence="2 3">
    <name type="scientific">Kutzneria viridogrisea</name>
    <dbReference type="NCBI Taxonomy" id="47990"/>
    <lineage>
        <taxon>Bacteria</taxon>
        <taxon>Bacillati</taxon>
        <taxon>Actinomycetota</taxon>
        <taxon>Actinomycetes</taxon>
        <taxon>Pseudonocardiales</taxon>
        <taxon>Pseudonocardiaceae</taxon>
        <taxon>Kutzneria</taxon>
    </lineage>
</organism>
<keyword evidence="1" id="KW-1133">Transmembrane helix</keyword>
<accession>A0ABR6BBP8</accession>
<protein>
    <recommendedName>
        <fullName evidence="4">Integral membrane protein</fullName>
    </recommendedName>
</protein>
<reference evidence="2 3" key="1">
    <citation type="submission" date="2020-08" db="EMBL/GenBank/DDBJ databases">
        <title>Genomic Encyclopedia of Archaeal and Bacterial Type Strains, Phase II (KMG-II): from individual species to whole genera.</title>
        <authorList>
            <person name="Goeker M."/>
        </authorList>
    </citation>
    <scope>NUCLEOTIDE SEQUENCE [LARGE SCALE GENOMIC DNA]</scope>
    <source>
        <strain evidence="2 3">DSM 43850</strain>
    </source>
</reference>
<feature type="transmembrane region" description="Helical" evidence="1">
    <location>
        <begin position="74"/>
        <end position="94"/>
    </location>
</feature>
<keyword evidence="3" id="KW-1185">Reference proteome</keyword>
<dbReference type="Proteomes" id="UP000517916">
    <property type="component" value="Unassembled WGS sequence"/>
</dbReference>
<evidence type="ECO:0000256" key="1">
    <source>
        <dbReference type="SAM" id="Phobius"/>
    </source>
</evidence>
<evidence type="ECO:0000313" key="2">
    <source>
        <dbReference type="EMBL" id="MBA8924267.1"/>
    </source>
</evidence>
<sequence length="102" mass="10429">MASWQLIAAGVAGVILLGLLLWTLSAAFGVGSVSKKAPKGSAENRRLGWAQTLNVLGLAVFTEGKILLPEGGTQYAAIGVAVLLVVIGVSMVIATEKRLKGA</sequence>
<gene>
    <name evidence="2" type="ORF">BC739_001464</name>
</gene>
<keyword evidence="1" id="KW-0472">Membrane</keyword>
<proteinExistence type="predicted"/>
<evidence type="ECO:0008006" key="4">
    <source>
        <dbReference type="Google" id="ProtNLM"/>
    </source>
</evidence>
<evidence type="ECO:0000313" key="3">
    <source>
        <dbReference type="Proteomes" id="UP000517916"/>
    </source>
</evidence>
<comment type="caution">
    <text evidence="2">The sequence shown here is derived from an EMBL/GenBank/DDBJ whole genome shotgun (WGS) entry which is preliminary data.</text>
</comment>
<dbReference type="EMBL" id="JACJID010000001">
    <property type="protein sequence ID" value="MBA8924267.1"/>
    <property type="molecule type" value="Genomic_DNA"/>
</dbReference>
<dbReference type="RefSeq" id="WP_025358112.1">
    <property type="nucleotide sequence ID" value="NZ_BAAABQ010000007.1"/>
</dbReference>
<keyword evidence="1" id="KW-0812">Transmembrane</keyword>
<feature type="transmembrane region" description="Helical" evidence="1">
    <location>
        <begin position="6"/>
        <end position="28"/>
    </location>
</feature>
<name>A0ABR6BBP8_9PSEU</name>